<dbReference type="OrthoDB" id="9832108at2"/>
<dbReference type="AlphaFoldDB" id="A0A2P5P9D8"/>
<dbReference type="EMBL" id="JQAN02000006">
    <property type="protein sequence ID" value="PPD58894.1"/>
    <property type="molecule type" value="Genomic_DNA"/>
</dbReference>
<organism evidence="1 2">
    <name type="scientific">Dehalogenimonas etheniformans</name>
    <dbReference type="NCBI Taxonomy" id="1536648"/>
    <lineage>
        <taxon>Bacteria</taxon>
        <taxon>Bacillati</taxon>
        <taxon>Chloroflexota</taxon>
        <taxon>Dehalococcoidia</taxon>
        <taxon>Dehalococcoidales</taxon>
        <taxon>Dehalococcoidaceae</taxon>
        <taxon>Dehalogenimonas</taxon>
    </lineage>
</organism>
<name>A0A2P5P9D8_9CHLR</name>
<dbReference type="RefSeq" id="WP_102330378.1">
    <property type="nucleotide sequence ID" value="NZ_CP058566.2"/>
</dbReference>
<proteinExistence type="predicted"/>
<dbReference type="Proteomes" id="UP000235653">
    <property type="component" value="Unassembled WGS sequence"/>
</dbReference>
<evidence type="ECO:0000313" key="1">
    <source>
        <dbReference type="EMBL" id="PPD58894.1"/>
    </source>
</evidence>
<keyword evidence="2" id="KW-1185">Reference proteome</keyword>
<gene>
    <name evidence="1" type="ORF">JP09_003240</name>
</gene>
<reference evidence="1 2" key="1">
    <citation type="journal article" date="2017" name="ISME J.">
        <title>Grape pomace compost harbors organohalide-respiring Dehalogenimonas species with novel reductive dehalogenase genes.</title>
        <authorList>
            <person name="Yang Y."/>
            <person name="Higgins S.A."/>
            <person name="Yan J."/>
            <person name="Simsir B."/>
            <person name="Chourey K."/>
            <person name="Iyer R."/>
            <person name="Hettich R.L."/>
            <person name="Baldwin B."/>
            <person name="Ogles D.M."/>
            <person name="Loffler F.E."/>
        </authorList>
    </citation>
    <scope>NUCLEOTIDE SEQUENCE [LARGE SCALE GENOMIC DNA]</scope>
    <source>
        <strain evidence="1 2">GP</strain>
    </source>
</reference>
<evidence type="ECO:0000313" key="2">
    <source>
        <dbReference type="Proteomes" id="UP000235653"/>
    </source>
</evidence>
<sequence>MTKRPNQKLMLSIGTVSLIFVAMLSSLPLSIAAQTAADGSYLMHGVNLVGTQPMMNKNGQSISSGDLQTLDGKMSIKIPLGTIIHNAAGKNQEFISAILVPSPTSLPAQQKSVIAYEIGTPGATFNPTVGLTFGYSDTELPPNVSESSLYIAQWNGSSWVRLASDLNTSFNTVSTTISSFTTYALIGGSATVTTTPPATTTSPVTTTTNLTTTASTQTSTSETSSSGGSSNSTMIFVIGGAGVLLIILLIAVTRKS</sequence>
<accession>A0A2P5P9D8</accession>
<comment type="caution">
    <text evidence="1">The sequence shown here is derived from an EMBL/GenBank/DDBJ whole genome shotgun (WGS) entry which is preliminary data.</text>
</comment>
<evidence type="ECO:0008006" key="3">
    <source>
        <dbReference type="Google" id="ProtNLM"/>
    </source>
</evidence>
<protein>
    <recommendedName>
        <fullName evidence="3">PGF-pre-PGF domain-containing protein</fullName>
    </recommendedName>
</protein>